<evidence type="ECO:0000256" key="2">
    <source>
        <dbReference type="ARBA" id="ARBA00022723"/>
    </source>
</evidence>
<dbReference type="PROSITE" id="PS51795">
    <property type="entry name" value="ZF_FLZ"/>
    <property type="match status" value="1"/>
</dbReference>
<evidence type="ECO:0000256" key="3">
    <source>
        <dbReference type="ARBA" id="ARBA00022771"/>
    </source>
</evidence>
<gene>
    <name evidence="7 8" type="primary">LOC107494053</name>
</gene>
<keyword evidence="6" id="KW-1185">Reference proteome</keyword>
<evidence type="ECO:0000256" key="1">
    <source>
        <dbReference type="ARBA" id="ARBA00009374"/>
    </source>
</evidence>
<proteinExistence type="inferred from homology"/>
<reference evidence="7 8" key="2">
    <citation type="submission" date="2025-04" db="UniProtKB">
        <authorList>
            <consortium name="RefSeq"/>
        </authorList>
    </citation>
    <scope>IDENTIFICATION</scope>
    <source>
        <tissue evidence="7 8">Whole plant</tissue>
    </source>
</reference>
<dbReference type="PANTHER" id="PTHR46443:SF21">
    <property type="entry name" value="FCS-LIKE ZINC FINGER 8"/>
    <property type="match status" value="1"/>
</dbReference>
<dbReference type="Gene3D" id="3.80.10.10">
    <property type="entry name" value="Ribonuclease Inhibitor"/>
    <property type="match status" value="1"/>
</dbReference>
<dbReference type="PANTHER" id="PTHR46443">
    <property type="entry name" value="FCS-LIKE ZINC FINGER 8"/>
    <property type="match status" value="1"/>
</dbReference>
<dbReference type="RefSeq" id="XP_052119332.1">
    <property type="nucleotide sequence ID" value="XM_052263372.1"/>
</dbReference>
<keyword evidence="3" id="KW-0862">Zinc</keyword>
<dbReference type="Pfam" id="PF04570">
    <property type="entry name" value="zf-FLZ"/>
    <property type="match status" value="1"/>
</dbReference>
<evidence type="ECO:0000313" key="7">
    <source>
        <dbReference type="RefSeq" id="XP_052119332.1"/>
    </source>
</evidence>
<feature type="zinc finger region" description="FLZ-type" evidence="4">
    <location>
        <begin position="165"/>
        <end position="209"/>
    </location>
</feature>
<dbReference type="AlphaFoldDB" id="A0A9C6U0G3"/>
<evidence type="ECO:0000256" key="4">
    <source>
        <dbReference type="PROSITE-ProRule" id="PRU01131"/>
    </source>
</evidence>
<dbReference type="Proteomes" id="UP000515211">
    <property type="component" value="Chromosome 6"/>
</dbReference>
<feature type="domain" description="FLZ-type" evidence="5">
    <location>
        <begin position="165"/>
        <end position="209"/>
    </location>
</feature>
<dbReference type="InterPro" id="IPR007650">
    <property type="entry name" value="Zf-FLZ_dom"/>
</dbReference>
<dbReference type="KEGG" id="adu:107494053"/>
<evidence type="ECO:0000313" key="6">
    <source>
        <dbReference type="Proteomes" id="UP000515211"/>
    </source>
</evidence>
<accession>A0A9C6U0G3</accession>
<name>A0A9C6U0G3_ARADU</name>
<sequence>MYELFGNYFSGSILEWIGQKKNLRFLDFSQNLFYDTIPIREKLKDKLAEFFNCQYKHFVEFTALISWRRGANIGWHSDDNRPYLKQRHFALKIQNPPLLIEGERVFKGCVSASELELMELFEDYTCMICHCPNPRNTHIFGNCIIQSTTSVSPKLDASTRYPSHSFLTVCFLCNKNPGHGKDIYMYRGERSFCNNECRYQGMLMEEEINRLKAEEAVYGT</sequence>
<dbReference type="InterPro" id="IPR032675">
    <property type="entry name" value="LRR_dom_sf"/>
</dbReference>
<protein>
    <submittedName>
        <fullName evidence="7 8">FCS-Like Zinc finger 11-like</fullName>
    </submittedName>
</protein>
<evidence type="ECO:0000313" key="8">
    <source>
        <dbReference type="RefSeq" id="XP_052119333.1"/>
    </source>
</evidence>
<reference evidence="6" key="1">
    <citation type="journal article" date="2016" name="Nat. Genet.">
        <title>The genome sequences of Arachis duranensis and Arachis ipaensis, the diploid ancestors of cultivated peanut.</title>
        <authorList>
            <person name="Bertioli D.J."/>
            <person name="Cannon S.B."/>
            <person name="Froenicke L."/>
            <person name="Huang G."/>
            <person name="Farmer A.D."/>
            <person name="Cannon E.K."/>
            <person name="Liu X."/>
            <person name="Gao D."/>
            <person name="Clevenger J."/>
            <person name="Dash S."/>
            <person name="Ren L."/>
            <person name="Moretzsohn M.C."/>
            <person name="Shirasawa K."/>
            <person name="Huang W."/>
            <person name="Vidigal B."/>
            <person name="Abernathy B."/>
            <person name="Chu Y."/>
            <person name="Niederhuth C.E."/>
            <person name="Umale P."/>
            <person name="Araujo A.C."/>
            <person name="Kozik A."/>
            <person name="Kim K.D."/>
            <person name="Burow M.D."/>
            <person name="Varshney R.K."/>
            <person name="Wang X."/>
            <person name="Zhang X."/>
            <person name="Barkley N."/>
            <person name="Guimaraes P.M."/>
            <person name="Isobe S."/>
            <person name="Guo B."/>
            <person name="Liao B."/>
            <person name="Stalker H.T."/>
            <person name="Schmitz R.J."/>
            <person name="Scheffler B.E."/>
            <person name="Leal-Bertioli S.C."/>
            <person name="Xun X."/>
            <person name="Jackson S.A."/>
            <person name="Michelmore R."/>
            <person name="Ozias-Akins P."/>
        </authorList>
    </citation>
    <scope>NUCLEOTIDE SEQUENCE [LARGE SCALE GENOMIC DNA]</scope>
    <source>
        <strain evidence="6">cv. V14167</strain>
    </source>
</reference>
<dbReference type="GO" id="GO:0008270">
    <property type="term" value="F:zinc ion binding"/>
    <property type="evidence" value="ECO:0007669"/>
    <property type="project" value="UniProtKB-KW"/>
</dbReference>
<keyword evidence="2" id="KW-0479">Metal-binding</keyword>
<evidence type="ECO:0000259" key="5">
    <source>
        <dbReference type="PROSITE" id="PS51795"/>
    </source>
</evidence>
<comment type="similarity">
    <text evidence="1">Belongs to the FLZ family.</text>
</comment>
<organism evidence="6 8">
    <name type="scientific">Arachis duranensis</name>
    <name type="common">Wild peanut</name>
    <dbReference type="NCBI Taxonomy" id="130453"/>
    <lineage>
        <taxon>Eukaryota</taxon>
        <taxon>Viridiplantae</taxon>
        <taxon>Streptophyta</taxon>
        <taxon>Embryophyta</taxon>
        <taxon>Tracheophyta</taxon>
        <taxon>Spermatophyta</taxon>
        <taxon>Magnoliopsida</taxon>
        <taxon>eudicotyledons</taxon>
        <taxon>Gunneridae</taxon>
        <taxon>Pentapetalae</taxon>
        <taxon>rosids</taxon>
        <taxon>fabids</taxon>
        <taxon>Fabales</taxon>
        <taxon>Fabaceae</taxon>
        <taxon>Papilionoideae</taxon>
        <taxon>50 kb inversion clade</taxon>
        <taxon>dalbergioids sensu lato</taxon>
        <taxon>Dalbergieae</taxon>
        <taxon>Pterocarpus clade</taxon>
        <taxon>Arachis</taxon>
    </lineage>
</organism>
<dbReference type="GeneID" id="107494053"/>
<dbReference type="InterPro" id="IPR044593">
    <property type="entry name" value="FLZ8/MARD1"/>
</dbReference>
<dbReference type="RefSeq" id="XP_052119333.1">
    <property type="nucleotide sequence ID" value="XM_052263373.1"/>
</dbReference>
<keyword evidence="3" id="KW-0863">Zinc-finger</keyword>